<feature type="domain" description="Post-SET" evidence="5">
    <location>
        <begin position="306"/>
        <end position="322"/>
    </location>
</feature>
<dbReference type="PANTHER" id="PTHR12350">
    <property type="entry name" value="HISTONE-LYSINE N-METHYLTRANSFERASE-RELATED"/>
    <property type="match status" value="1"/>
</dbReference>
<dbReference type="Pfam" id="PF00856">
    <property type="entry name" value="SET"/>
    <property type="match status" value="2"/>
</dbReference>
<evidence type="ECO:0000259" key="4">
    <source>
        <dbReference type="PROSITE" id="PS50280"/>
    </source>
</evidence>
<dbReference type="SMART" id="SM00317">
    <property type="entry name" value="SET"/>
    <property type="match status" value="2"/>
</dbReference>
<feature type="domain" description="Post-SET" evidence="5">
    <location>
        <begin position="129"/>
        <end position="145"/>
    </location>
</feature>
<dbReference type="SMART" id="SM00508">
    <property type="entry name" value="PostSET"/>
    <property type="match status" value="2"/>
</dbReference>
<proteinExistence type="predicted"/>
<keyword evidence="1" id="KW-0489">Methyltransferase</keyword>
<feature type="domain" description="SET" evidence="4">
    <location>
        <begin position="4"/>
        <end position="119"/>
    </location>
</feature>
<dbReference type="InterPro" id="IPR003616">
    <property type="entry name" value="Post-SET_dom"/>
</dbReference>
<sequence length="356" mass="40682">MLPPQVKLEAFDMYGFDCRGLFAQEDLAAGTTVWLWDTATEPLVTFTRKEILAHPEREKLINFSYMVNDDCFASTLEPEADACWYFNHSCDPNCWFEGDGKIVTLRPVKKGEQLCYDYACTETESSLHYGMQCRCGAAACRGLLKFSDWRSRGFLKKNLGHVTDYIMRKHAENGWYDTRMELRYKSKTSMGLFARETSDCKILKGDIVLMFSGKVIHKDQLLERGAMTSRDFEMSLQVQRDLWQIPAWKETGDKCETSDYINHSCDPSCGMLDSVTVVAIRDLYPGEEITIDYCMVNDGSNDQPSDNFTCMCGSANCRTTITTLDWQIPELQTRLGQYFAPFVKRVIEDTPFAVTP</sequence>
<accession>A0A485KN49</accession>
<keyword evidence="8" id="KW-1185">Reference proteome</keyword>
<gene>
    <name evidence="7" type="primary">Aste57867_9537</name>
    <name evidence="6" type="ORF">As57867_009500</name>
    <name evidence="7" type="ORF">ASTE57867_9537</name>
</gene>
<dbReference type="AlphaFoldDB" id="A0A485KN49"/>
<dbReference type="Gene3D" id="2.170.270.10">
    <property type="entry name" value="SET domain"/>
    <property type="match status" value="2"/>
</dbReference>
<dbReference type="InterPro" id="IPR001214">
    <property type="entry name" value="SET_dom"/>
</dbReference>
<evidence type="ECO:0000256" key="1">
    <source>
        <dbReference type="ARBA" id="ARBA00022603"/>
    </source>
</evidence>
<reference evidence="6" key="2">
    <citation type="submission" date="2019-06" db="EMBL/GenBank/DDBJ databases">
        <title>Genomics analysis of Aphanomyces spp. identifies a new class of oomycete effector associated with host adaptation.</title>
        <authorList>
            <person name="Gaulin E."/>
        </authorList>
    </citation>
    <scope>NUCLEOTIDE SEQUENCE</scope>
    <source>
        <strain evidence="6">CBS 578.67</strain>
    </source>
</reference>
<dbReference type="EMBL" id="VJMH01005147">
    <property type="protein sequence ID" value="KAF0699914.1"/>
    <property type="molecule type" value="Genomic_DNA"/>
</dbReference>
<evidence type="ECO:0000256" key="3">
    <source>
        <dbReference type="ARBA" id="ARBA00022691"/>
    </source>
</evidence>
<protein>
    <submittedName>
        <fullName evidence="7">Aste57867_9537 protein</fullName>
    </submittedName>
</protein>
<dbReference type="Proteomes" id="UP000332933">
    <property type="component" value="Unassembled WGS sequence"/>
</dbReference>
<dbReference type="GO" id="GO:0008168">
    <property type="term" value="F:methyltransferase activity"/>
    <property type="evidence" value="ECO:0007669"/>
    <property type="project" value="UniProtKB-KW"/>
</dbReference>
<dbReference type="PROSITE" id="PS50868">
    <property type="entry name" value="POST_SET"/>
    <property type="match status" value="2"/>
</dbReference>
<dbReference type="SUPFAM" id="SSF82199">
    <property type="entry name" value="SET domain"/>
    <property type="match status" value="2"/>
</dbReference>
<organism evidence="7 8">
    <name type="scientific">Aphanomyces stellatus</name>
    <dbReference type="NCBI Taxonomy" id="120398"/>
    <lineage>
        <taxon>Eukaryota</taxon>
        <taxon>Sar</taxon>
        <taxon>Stramenopiles</taxon>
        <taxon>Oomycota</taxon>
        <taxon>Saprolegniomycetes</taxon>
        <taxon>Saprolegniales</taxon>
        <taxon>Verrucalvaceae</taxon>
        <taxon>Aphanomyces</taxon>
    </lineage>
</organism>
<evidence type="ECO:0000313" key="8">
    <source>
        <dbReference type="Proteomes" id="UP000332933"/>
    </source>
</evidence>
<reference evidence="7 8" key="1">
    <citation type="submission" date="2019-03" db="EMBL/GenBank/DDBJ databases">
        <authorList>
            <person name="Gaulin E."/>
            <person name="Dumas B."/>
        </authorList>
    </citation>
    <scope>NUCLEOTIDE SEQUENCE [LARGE SCALE GENOMIC DNA]</scope>
    <source>
        <strain evidence="7">CBS 568.67</strain>
    </source>
</reference>
<keyword evidence="3" id="KW-0949">S-adenosyl-L-methionine</keyword>
<dbReference type="InterPro" id="IPR046341">
    <property type="entry name" value="SET_dom_sf"/>
</dbReference>
<keyword evidence="2" id="KW-0808">Transferase</keyword>
<dbReference type="OrthoDB" id="308383at2759"/>
<evidence type="ECO:0000259" key="5">
    <source>
        <dbReference type="PROSITE" id="PS50868"/>
    </source>
</evidence>
<evidence type="ECO:0000313" key="6">
    <source>
        <dbReference type="EMBL" id="KAF0699914.1"/>
    </source>
</evidence>
<name>A0A485KN49_9STRA</name>
<dbReference type="EMBL" id="CAADRA010005168">
    <property type="protein sequence ID" value="VFT86416.1"/>
    <property type="molecule type" value="Genomic_DNA"/>
</dbReference>
<dbReference type="GO" id="GO:0032259">
    <property type="term" value="P:methylation"/>
    <property type="evidence" value="ECO:0007669"/>
    <property type="project" value="UniProtKB-KW"/>
</dbReference>
<dbReference type="PROSITE" id="PS50280">
    <property type="entry name" value="SET"/>
    <property type="match status" value="1"/>
</dbReference>
<dbReference type="PANTHER" id="PTHR12350:SF19">
    <property type="entry name" value="SET DOMAIN-CONTAINING PROTEIN"/>
    <property type="match status" value="1"/>
</dbReference>
<evidence type="ECO:0000313" key="7">
    <source>
        <dbReference type="EMBL" id="VFT86416.1"/>
    </source>
</evidence>
<dbReference type="InterPro" id="IPR053201">
    <property type="entry name" value="Flavunoidine_N-MTase"/>
</dbReference>
<evidence type="ECO:0000256" key="2">
    <source>
        <dbReference type="ARBA" id="ARBA00022679"/>
    </source>
</evidence>